<proteinExistence type="predicted"/>
<reference evidence="2 3" key="1">
    <citation type="submission" date="2024-01" db="EMBL/GenBank/DDBJ databases">
        <title>The genomes of 5 underutilized Papilionoideae crops provide insights into root nodulation and disease resistanc.</title>
        <authorList>
            <person name="Jiang F."/>
        </authorList>
    </citation>
    <scope>NUCLEOTIDE SEQUENCE [LARGE SCALE GENOMIC DNA]</scope>
    <source>
        <strain evidence="2">JINMINGXINNONG_FW02</strain>
        <tissue evidence="2">Leaves</tissue>
    </source>
</reference>
<name>A0AAN9N4S9_PHACN</name>
<evidence type="ECO:0000256" key="1">
    <source>
        <dbReference type="SAM" id="MobiDB-lite"/>
    </source>
</evidence>
<feature type="region of interest" description="Disordered" evidence="1">
    <location>
        <begin position="1"/>
        <end position="31"/>
    </location>
</feature>
<protein>
    <submittedName>
        <fullName evidence="2">Uncharacterized protein</fullName>
    </submittedName>
</protein>
<dbReference type="Proteomes" id="UP001374584">
    <property type="component" value="Unassembled WGS sequence"/>
</dbReference>
<dbReference type="EMBL" id="JAYMYR010000005">
    <property type="protein sequence ID" value="KAK7363988.1"/>
    <property type="molecule type" value="Genomic_DNA"/>
</dbReference>
<keyword evidence="3" id="KW-1185">Reference proteome</keyword>
<evidence type="ECO:0000313" key="3">
    <source>
        <dbReference type="Proteomes" id="UP001374584"/>
    </source>
</evidence>
<accession>A0AAN9N4S9</accession>
<organism evidence="2 3">
    <name type="scientific">Phaseolus coccineus</name>
    <name type="common">Scarlet runner bean</name>
    <name type="synonym">Phaseolus multiflorus</name>
    <dbReference type="NCBI Taxonomy" id="3886"/>
    <lineage>
        <taxon>Eukaryota</taxon>
        <taxon>Viridiplantae</taxon>
        <taxon>Streptophyta</taxon>
        <taxon>Embryophyta</taxon>
        <taxon>Tracheophyta</taxon>
        <taxon>Spermatophyta</taxon>
        <taxon>Magnoliopsida</taxon>
        <taxon>eudicotyledons</taxon>
        <taxon>Gunneridae</taxon>
        <taxon>Pentapetalae</taxon>
        <taxon>rosids</taxon>
        <taxon>fabids</taxon>
        <taxon>Fabales</taxon>
        <taxon>Fabaceae</taxon>
        <taxon>Papilionoideae</taxon>
        <taxon>50 kb inversion clade</taxon>
        <taxon>NPAAA clade</taxon>
        <taxon>indigoferoid/millettioid clade</taxon>
        <taxon>Phaseoleae</taxon>
        <taxon>Phaseolus</taxon>
    </lineage>
</organism>
<comment type="caution">
    <text evidence="2">The sequence shown here is derived from an EMBL/GenBank/DDBJ whole genome shotgun (WGS) entry which is preliminary data.</text>
</comment>
<dbReference type="AlphaFoldDB" id="A0AAN9N4S9"/>
<evidence type="ECO:0000313" key="2">
    <source>
        <dbReference type="EMBL" id="KAK7363988.1"/>
    </source>
</evidence>
<gene>
    <name evidence="2" type="ORF">VNO80_12289</name>
</gene>
<sequence>MAEKIHQSFGGEGNAMSEKKKIRREDEDDDDGDAYVSIVGCRMRATVLLNDSRGLEIKQLGESNSVHIWGDKPRSLKLGRNGSVRVSFSDLVERNLKKVHQSCDLDKNVSWPCAAMRPTWDMTCVWLFTMSGGDAKCTIIGIEILFRLKICDLNIEFHSPTRNGKWERKVSKAMLSYNMSNL</sequence>